<comment type="caution">
    <text evidence="2">The sequence shown here is derived from an EMBL/GenBank/DDBJ whole genome shotgun (WGS) entry which is preliminary data.</text>
</comment>
<dbReference type="EMBL" id="JACHXF010000017">
    <property type="protein sequence ID" value="MBB3099135.1"/>
    <property type="molecule type" value="Genomic_DNA"/>
</dbReference>
<evidence type="ECO:0000256" key="1">
    <source>
        <dbReference type="SAM" id="MobiDB-lite"/>
    </source>
</evidence>
<name>A0A7W5AN01_9ACTN</name>
<evidence type="ECO:0000313" key="2">
    <source>
        <dbReference type="EMBL" id="MBB3099135.1"/>
    </source>
</evidence>
<organism evidence="2 3">
    <name type="scientific">Actinoplanes campanulatus</name>
    <dbReference type="NCBI Taxonomy" id="113559"/>
    <lineage>
        <taxon>Bacteria</taxon>
        <taxon>Bacillati</taxon>
        <taxon>Actinomycetota</taxon>
        <taxon>Actinomycetes</taxon>
        <taxon>Micromonosporales</taxon>
        <taxon>Micromonosporaceae</taxon>
        <taxon>Actinoplanes</taxon>
    </lineage>
</organism>
<evidence type="ECO:0000313" key="3">
    <source>
        <dbReference type="Proteomes" id="UP000590749"/>
    </source>
</evidence>
<sequence length="72" mass="7416">MQTARGSWAGTQVVGRSGGHGRATVCVHSPWPGSAGRVDRVAVPAAGCARGMIESCRGYIDPLPLLEVLNAT</sequence>
<feature type="region of interest" description="Disordered" evidence="1">
    <location>
        <begin position="1"/>
        <end position="21"/>
    </location>
</feature>
<gene>
    <name evidence="2" type="ORF">FHR83_006841</name>
</gene>
<dbReference type="AlphaFoldDB" id="A0A7W5AN01"/>
<accession>A0A7W5AN01</accession>
<keyword evidence="3" id="KW-1185">Reference proteome</keyword>
<protein>
    <submittedName>
        <fullName evidence="2">Uncharacterized protein</fullName>
    </submittedName>
</protein>
<dbReference type="Proteomes" id="UP000590749">
    <property type="component" value="Unassembled WGS sequence"/>
</dbReference>
<reference evidence="2 3" key="1">
    <citation type="submission" date="2020-08" db="EMBL/GenBank/DDBJ databases">
        <title>Genomic Encyclopedia of Type Strains, Phase III (KMG-III): the genomes of soil and plant-associated and newly described type strains.</title>
        <authorList>
            <person name="Whitman W."/>
        </authorList>
    </citation>
    <scope>NUCLEOTIDE SEQUENCE [LARGE SCALE GENOMIC DNA]</scope>
    <source>
        <strain evidence="2 3">CECT 3287</strain>
    </source>
</reference>
<proteinExistence type="predicted"/>
<dbReference type="RefSeq" id="WP_183225208.1">
    <property type="nucleotide sequence ID" value="NZ_BMPW01000020.1"/>
</dbReference>